<dbReference type="Proteomes" id="UP000018660">
    <property type="component" value="Chromosome"/>
</dbReference>
<proteinExistence type="predicted"/>
<organism evidence="1 2">
    <name type="scientific">Pseudomonas monteilii SB3101</name>
    <dbReference type="NCBI Taxonomy" id="1435058"/>
    <lineage>
        <taxon>Bacteria</taxon>
        <taxon>Pseudomonadati</taxon>
        <taxon>Pseudomonadota</taxon>
        <taxon>Gammaproteobacteria</taxon>
        <taxon>Pseudomonadales</taxon>
        <taxon>Pseudomonadaceae</taxon>
        <taxon>Pseudomonas</taxon>
    </lineage>
</organism>
<reference evidence="1 2" key="1">
    <citation type="submission" date="2013-12" db="EMBL/GenBank/DDBJ databases">
        <title>Complete Genomes of Pseudomonas monteilii SB3078 and SB3101, two Benzene, Toluene and Ethylbenzene Degrading Bacteria used for Bioaugmentation.</title>
        <authorList>
            <person name="Dueholm M.S."/>
            <person name="Albertsen M."/>
            <person name="D'Imperio S."/>
            <person name="Tale V.P."/>
            <person name="Lewis D."/>
            <person name="Nilsen P.H."/>
            <person name="Nielsen J.L."/>
        </authorList>
    </citation>
    <scope>NUCLEOTIDE SEQUENCE [LARGE SCALE GENOMIC DNA]</scope>
    <source>
        <strain evidence="1 2">SB3101</strain>
    </source>
</reference>
<evidence type="ECO:0000313" key="2">
    <source>
        <dbReference type="Proteomes" id="UP000018660"/>
    </source>
</evidence>
<dbReference type="EMBL" id="CP006979">
    <property type="protein sequence ID" value="AHC90007.1"/>
    <property type="molecule type" value="Genomic_DNA"/>
</dbReference>
<accession>V9V5N8</accession>
<dbReference type="AlphaFoldDB" id="V9V5N8"/>
<dbReference type="KEGG" id="pmot:X970_22295"/>
<dbReference type="HOGENOM" id="CLU_3156835_0_0_6"/>
<sequence length="48" mass="5386">MSDMTVGRSICAAKLYDKISNIGKITKYKLPQSLYASILQKQTNYSLT</sequence>
<evidence type="ECO:0000313" key="1">
    <source>
        <dbReference type="EMBL" id="AHC90007.1"/>
    </source>
</evidence>
<protein>
    <submittedName>
        <fullName evidence="1">Uncharacterized protein</fullName>
    </submittedName>
</protein>
<name>V9V5N8_9PSED</name>
<gene>
    <name evidence="1" type="ORF">X970_22295</name>
</gene>